<name>A0A2M7S785_9BACT</name>
<sequence length="839" mass="95272">MPEFTRPDSFYWPGYIWFWNDRLSVRALSSQLRDMNRHKAKSVWPLPTPRDFRPDSMPTSLDPDYLSKEYLKRYKYAVKEAHRLGMKVWLYDEGGWPSGSACGRIVKENPALAQQYLCRREIKPKPKELVKVPGNCLSAFLYHGPSFIRRLIPGQEIKISRAGFRLEIFSAGRADATRYPDLLNPEATREFIRLTHEAYKKTAGNYFGNTIPLVFTDEPKVANPPWTNGLDRDFRRKKGYDIIKKLPAIFGAGNREGMRARIDFYDWWSRRFAGAYFGQIQRWCRKNDLLSAGHLGGEDDTLGSGIYGYGHILRILRKFDIPGVDTIWRQIFPGTEKRSGNAWGAFVIARNHHFPKYASTAAHQEGTPWALTESFCVYGSGLTPAHMKWITDFQYVRGINIMTIGSYPLSTKGYYMAGQRPMFCPSNPLWKYMEEYHTYTARLSYLLSLGRPVIETAVYYPVRDIWAGGPDAGKIAGSNDALAKTLLENQRDFDFIDDDILERKSTRVVNGRLKAGRMEYRAVCVSRSGWMSEKSKAKLSEFASRGGRVLRIDNRKNFKLTKYINPLVCVEPRNSAVRVCKRKLENGSLYFLSNEGTGKVKCTIRFAEDLPMVRIDPETGKCCKPSGAFYSKGMWALPLSLEFAGSCVIFFTREDLHLAPAPLEAGQELLSIKTGWSLRGIRSYRIGKRDFEIDELDKKPVPARLGDWTRSLGKDFSGDAEYSAEFECGGVVAECAGVLDLGEVRYACQVSLNGKDLGKSAWQPFSFPVKGLVKKGKNRLKIIVTNTLANQFVTTRVFDRYRENVIGPYHKIALNFEPDSMPSGLFGPVRIMRCPGSAK</sequence>
<evidence type="ECO:0000313" key="1">
    <source>
        <dbReference type="EMBL" id="PIZ15329.1"/>
    </source>
</evidence>
<dbReference type="InterPro" id="IPR008979">
    <property type="entry name" value="Galactose-bd-like_sf"/>
</dbReference>
<dbReference type="EMBL" id="PFMR01000269">
    <property type="protein sequence ID" value="PIZ15329.1"/>
    <property type="molecule type" value="Genomic_DNA"/>
</dbReference>
<dbReference type="Gene3D" id="2.60.120.260">
    <property type="entry name" value="Galactose-binding domain-like"/>
    <property type="match status" value="1"/>
</dbReference>
<proteinExistence type="predicted"/>
<comment type="caution">
    <text evidence="1">The sequence shown here is derived from an EMBL/GenBank/DDBJ whole genome shotgun (WGS) entry which is preliminary data.</text>
</comment>
<dbReference type="PANTHER" id="PTHR36848:SF2">
    <property type="entry name" value="SECRETED PROTEIN"/>
    <property type="match status" value="1"/>
</dbReference>
<dbReference type="PANTHER" id="PTHR36848">
    <property type="entry name" value="DNA-BINDING PROTEIN (PUTATIVE SECRETED PROTEIN)-RELATED"/>
    <property type="match status" value="1"/>
</dbReference>
<dbReference type="InterPro" id="IPR053161">
    <property type="entry name" value="Ulvan_degrading_GH"/>
</dbReference>
<reference evidence="2" key="1">
    <citation type="submission" date="2017-09" db="EMBL/GenBank/DDBJ databases">
        <title>Depth-based differentiation of microbial function through sediment-hosted aquifers and enrichment of novel symbionts in the deep terrestrial subsurface.</title>
        <authorList>
            <person name="Probst A.J."/>
            <person name="Ladd B."/>
            <person name="Jarett J.K."/>
            <person name="Geller-Mcgrath D.E."/>
            <person name="Sieber C.M.K."/>
            <person name="Emerson J.B."/>
            <person name="Anantharaman K."/>
            <person name="Thomas B.C."/>
            <person name="Malmstrom R."/>
            <person name="Stieglmeier M."/>
            <person name="Klingl A."/>
            <person name="Woyke T."/>
            <person name="Ryan C.M."/>
            <person name="Banfield J.F."/>
        </authorList>
    </citation>
    <scope>NUCLEOTIDE SEQUENCE [LARGE SCALE GENOMIC DNA]</scope>
</reference>
<dbReference type="AlphaFoldDB" id="A0A2M7S785"/>
<organism evidence="1 2">
    <name type="scientific">Candidatus Desantisbacteria bacterium CG_4_10_14_0_8_um_filter_48_22</name>
    <dbReference type="NCBI Taxonomy" id="1974543"/>
    <lineage>
        <taxon>Bacteria</taxon>
        <taxon>Candidatus Desantisiibacteriota</taxon>
    </lineage>
</organism>
<protein>
    <recommendedName>
        <fullName evidence="3">Glycosyl hydrolases family 2 sugar binding domain-containing protein</fullName>
    </recommendedName>
</protein>
<dbReference type="SUPFAM" id="SSF49785">
    <property type="entry name" value="Galactose-binding domain-like"/>
    <property type="match status" value="1"/>
</dbReference>
<evidence type="ECO:0000313" key="2">
    <source>
        <dbReference type="Proteomes" id="UP000229307"/>
    </source>
</evidence>
<dbReference type="Proteomes" id="UP000229307">
    <property type="component" value="Unassembled WGS sequence"/>
</dbReference>
<accession>A0A2M7S785</accession>
<gene>
    <name evidence="1" type="ORF">COY52_10030</name>
</gene>
<dbReference type="Pfam" id="PF17132">
    <property type="entry name" value="Glyco_hydro_106"/>
    <property type="match status" value="1"/>
</dbReference>
<evidence type="ECO:0008006" key="3">
    <source>
        <dbReference type="Google" id="ProtNLM"/>
    </source>
</evidence>